<feature type="region of interest" description="Disordered" evidence="1">
    <location>
        <begin position="1"/>
        <end position="41"/>
    </location>
</feature>
<dbReference type="KEGG" id="paun:MJA45_03615"/>
<reference evidence="3 4" key="1">
    <citation type="submission" date="2022-02" db="EMBL/GenBank/DDBJ databases">
        <title>Paenibacillus sp. MBLB1776 Whole Genome Shotgun Sequencing.</title>
        <authorList>
            <person name="Hwang C.Y."/>
            <person name="Cho E.-S."/>
            <person name="Seo M.-J."/>
        </authorList>
    </citation>
    <scope>NUCLEOTIDE SEQUENCE [LARGE SCALE GENOMIC DNA]</scope>
    <source>
        <strain evidence="3 4">MBLB1776</strain>
    </source>
</reference>
<gene>
    <name evidence="3" type="ORF">MJA45_03615</name>
</gene>
<evidence type="ECO:0000256" key="2">
    <source>
        <dbReference type="SAM" id="Phobius"/>
    </source>
</evidence>
<keyword evidence="2" id="KW-0472">Membrane</keyword>
<keyword evidence="2" id="KW-0812">Transmembrane</keyword>
<proteinExistence type="predicted"/>
<protein>
    <submittedName>
        <fullName evidence="3">Uncharacterized protein</fullName>
    </submittedName>
</protein>
<keyword evidence="2" id="KW-1133">Transmembrane helix</keyword>
<keyword evidence="4" id="KW-1185">Reference proteome</keyword>
<sequence length="77" mass="8744">MNKDKPLRPLAPLPVKPDPKEEEYTDNSTHPYERKDPSVDPVPMASVPKPIRYCMYAVLFTVVVLLILILAAKLLTR</sequence>
<organism evidence="3 4">
    <name type="scientific">Paenibacillus aurantius</name>
    <dbReference type="NCBI Taxonomy" id="2918900"/>
    <lineage>
        <taxon>Bacteria</taxon>
        <taxon>Bacillati</taxon>
        <taxon>Bacillota</taxon>
        <taxon>Bacilli</taxon>
        <taxon>Bacillales</taxon>
        <taxon>Paenibacillaceae</taxon>
        <taxon>Paenibacillus</taxon>
    </lineage>
</organism>
<dbReference type="AlphaFoldDB" id="A0AA96RIF7"/>
<dbReference type="EMBL" id="CP130318">
    <property type="protein sequence ID" value="WNQ12149.1"/>
    <property type="molecule type" value="Genomic_DNA"/>
</dbReference>
<evidence type="ECO:0000313" key="3">
    <source>
        <dbReference type="EMBL" id="WNQ12149.1"/>
    </source>
</evidence>
<accession>A0AA96RIF7</accession>
<evidence type="ECO:0000313" key="4">
    <source>
        <dbReference type="Proteomes" id="UP001305702"/>
    </source>
</evidence>
<dbReference type="RefSeq" id="WP_315605926.1">
    <property type="nucleotide sequence ID" value="NZ_CP130318.1"/>
</dbReference>
<name>A0AA96RIF7_9BACL</name>
<feature type="transmembrane region" description="Helical" evidence="2">
    <location>
        <begin position="53"/>
        <end position="75"/>
    </location>
</feature>
<evidence type="ECO:0000256" key="1">
    <source>
        <dbReference type="SAM" id="MobiDB-lite"/>
    </source>
</evidence>
<dbReference type="Proteomes" id="UP001305702">
    <property type="component" value="Chromosome"/>
</dbReference>